<dbReference type="GO" id="GO:0003723">
    <property type="term" value="F:RNA binding"/>
    <property type="evidence" value="ECO:0007669"/>
    <property type="project" value="InterPro"/>
</dbReference>
<dbReference type="InterPro" id="IPR011990">
    <property type="entry name" value="TPR-like_helical_dom_sf"/>
</dbReference>
<proteinExistence type="predicted"/>
<protein>
    <submittedName>
        <fullName evidence="4">Uncharacterized protein</fullName>
    </submittedName>
</protein>
<keyword evidence="3" id="KW-1133">Transmembrane helix</keyword>
<evidence type="ECO:0000313" key="5">
    <source>
        <dbReference type="Proteomes" id="UP000663760"/>
    </source>
</evidence>
<dbReference type="FunFam" id="1.25.40.10:FF:000242">
    <property type="entry name" value="Pentatricopeptide repeat-containing protein"/>
    <property type="match status" value="1"/>
</dbReference>
<reference evidence="4" key="1">
    <citation type="submission" date="2020-02" db="EMBL/GenBank/DDBJ databases">
        <authorList>
            <person name="Scholz U."/>
            <person name="Mascher M."/>
            <person name="Fiebig A."/>
        </authorList>
    </citation>
    <scope>NUCLEOTIDE SEQUENCE</scope>
</reference>
<dbReference type="PROSITE" id="PS51375">
    <property type="entry name" value="PPR"/>
    <property type="match status" value="2"/>
</dbReference>
<dbReference type="Pfam" id="PF01535">
    <property type="entry name" value="PPR"/>
    <property type="match status" value="5"/>
</dbReference>
<sequence length="556" mass="61491">MRCATLLRAYSSVSLPPPSFAGAAFAAEAHEPSAEPWLSSLLGRCSGFAHVAQAHGFMVSRGLDQDNRLLGRFVDGCAVLGFRAYAYCVFSQKEDPDIYLCNTIIRALAQTDLARVAIGLFRRVQLQCLRPDTYSFPYVLKAATHLSEIGVGREIHGQIVRIGHCGDVHVATALIQMYSVCGEIGDARHLFDEMPRRDVIAWNALVAGHARQGDMERASALFERMPERNVISWTTVVAGYVQSGSPAKAIEVFQRMQLEENVQPDEIALLAALSACARMGALQTGEWIHEYIVRRRLRKIVPLMNALIDMYAKSGNISKAIEVFEGMTQRSVISWTTVIAGMALHGLGFEAVEMFQRMEKARVPPNDVTFVAILSACSHLGLVALGRHYFDRMRCRYQIRPRIEHYGCMVDLLGRAGFLREARELVEDIPFEANGAIWGSLLAAARSHSDAGLGEVAMRKLVKLEPHNSGNYSLMSDIYASQGRWCDVGRMRKLMRDHGLKKKAPGGSSVEVGGAVHEFTAGDSSHPHLQSILKTLLDINAHLKMVDFVVEEASYF</sequence>
<dbReference type="Proteomes" id="UP000663760">
    <property type="component" value="Chromosome 1"/>
</dbReference>
<dbReference type="InterPro" id="IPR046848">
    <property type="entry name" value="E_motif"/>
</dbReference>
<accession>A0A7I8JYR8</accession>
<name>A0A7I8JYR8_SPIIN</name>
<evidence type="ECO:0000256" key="1">
    <source>
        <dbReference type="ARBA" id="ARBA00022737"/>
    </source>
</evidence>
<dbReference type="PANTHER" id="PTHR47926:SF432">
    <property type="entry name" value="(WILD MALAYSIAN BANANA) HYPOTHETICAL PROTEIN"/>
    <property type="match status" value="1"/>
</dbReference>
<feature type="transmembrane region" description="Helical" evidence="3">
    <location>
        <begin position="368"/>
        <end position="390"/>
    </location>
</feature>
<dbReference type="OrthoDB" id="185373at2759"/>
<dbReference type="EMBL" id="LR746264">
    <property type="protein sequence ID" value="CAA7389124.1"/>
    <property type="molecule type" value="Genomic_DNA"/>
</dbReference>
<gene>
    <name evidence="4" type="ORF">SI8410_01001231</name>
</gene>
<dbReference type="FunFam" id="1.25.40.10:FF:000348">
    <property type="entry name" value="Pentatricopeptide repeat-containing protein chloroplastic"/>
    <property type="match status" value="1"/>
</dbReference>
<organism evidence="4 5">
    <name type="scientific">Spirodela intermedia</name>
    <name type="common">Intermediate duckweed</name>
    <dbReference type="NCBI Taxonomy" id="51605"/>
    <lineage>
        <taxon>Eukaryota</taxon>
        <taxon>Viridiplantae</taxon>
        <taxon>Streptophyta</taxon>
        <taxon>Embryophyta</taxon>
        <taxon>Tracheophyta</taxon>
        <taxon>Spermatophyta</taxon>
        <taxon>Magnoliopsida</taxon>
        <taxon>Liliopsida</taxon>
        <taxon>Araceae</taxon>
        <taxon>Lemnoideae</taxon>
        <taxon>Spirodela</taxon>
    </lineage>
</organism>
<dbReference type="Pfam" id="PF20431">
    <property type="entry name" value="E_motif"/>
    <property type="match status" value="1"/>
</dbReference>
<evidence type="ECO:0000313" key="4">
    <source>
        <dbReference type="EMBL" id="CAA7389124.1"/>
    </source>
</evidence>
<feature type="repeat" description="PPR" evidence="2">
    <location>
        <begin position="198"/>
        <end position="232"/>
    </location>
</feature>
<dbReference type="GO" id="GO:0009451">
    <property type="term" value="P:RNA modification"/>
    <property type="evidence" value="ECO:0007669"/>
    <property type="project" value="InterPro"/>
</dbReference>
<keyword evidence="1" id="KW-0677">Repeat</keyword>
<dbReference type="Pfam" id="PF13041">
    <property type="entry name" value="PPR_2"/>
    <property type="match status" value="1"/>
</dbReference>
<feature type="repeat" description="PPR" evidence="2">
    <location>
        <begin position="331"/>
        <end position="365"/>
    </location>
</feature>
<dbReference type="NCBIfam" id="TIGR00756">
    <property type="entry name" value="PPR"/>
    <property type="match status" value="4"/>
</dbReference>
<dbReference type="InterPro" id="IPR046960">
    <property type="entry name" value="PPR_At4g14850-like_plant"/>
</dbReference>
<keyword evidence="3" id="KW-0472">Membrane</keyword>
<keyword evidence="5" id="KW-1185">Reference proteome</keyword>
<dbReference type="PANTHER" id="PTHR47926">
    <property type="entry name" value="PENTATRICOPEPTIDE REPEAT-CONTAINING PROTEIN"/>
    <property type="match status" value="1"/>
</dbReference>
<evidence type="ECO:0000256" key="2">
    <source>
        <dbReference type="PROSITE-ProRule" id="PRU00708"/>
    </source>
</evidence>
<dbReference type="AlphaFoldDB" id="A0A7I8JYR8"/>
<dbReference type="InterPro" id="IPR002885">
    <property type="entry name" value="PPR_rpt"/>
</dbReference>
<dbReference type="Gene3D" id="1.25.40.10">
    <property type="entry name" value="Tetratricopeptide repeat domain"/>
    <property type="match status" value="3"/>
</dbReference>
<keyword evidence="3" id="KW-0812">Transmembrane</keyword>
<evidence type="ECO:0000256" key="3">
    <source>
        <dbReference type="SAM" id="Phobius"/>
    </source>
</evidence>